<proteinExistence type="predicted"/>
<evidence type="ECO:0000313" key="3">
    <source>
        <dbReference type="Proteomes" id="UP000260925"/>
    </source>
</evidence>
<dbReference type="AlphaFoldDB" id="A0A3B9QTM9"/>
<accession>A0A3B9QTM9</accession>
<gene>
    <name evidence="2" type="ORF">DCL06_05015</name>
</gene>
<evidence type="ECO:0000259" key="1">
    <source>
        <dbReference type="Pfam" id="PF04480"/>
    </source>
</evidence>
<feature type="domain" description="DUF559" evidence="1">
    <location>
        <begin position="119"/>
        <end position="167"/>
    </location>
</feature>
<sequence>MVVDAPTAVVQCLSSVLDGRHRWRALGIPQIRSELICGVQLVDAFRHSTGVECDAVRAAAKNRIAAARLSTVLDLSDGGAESPMETVLRLLVLECLPPGYRWVSQLDLGRGRWGGTAPDLACPELKIALYYDGASHDSPDVRARDKAIDRQLESEGWQVLRFNRADIGVASVRRAVRAAVQVALDLLRMPGVAS</sequence>
<evidence type="ECO:0000313" key="2">
    <source>
        <dbReference type="EMBL" id="HAF72351.1"/>
    </source>
</evidence>
<dbReference type="Pfam" id="PF04480">
    <property type="entry name" value="DUF559"/>
    <property type="match status" value="1"/>
</dbReference>
<dbReference type="Gene3D" id="3.40.960.10">
    <property type="entry name" value="VSR Endonuclease"/>
    <property type="match status" value="1"/>
</dbReference>
<dbReference type="EMBL" id="DMDD01000112">
    <property type="protein sequence ID" value="HAF72351.1"/>
    <property type="molecule type" value="Genomic_DNA"/>
</dbReference>
<dbReference type="Proteomes" id="UP000260925">
    <property type="component" value="Unassembled WGS sequence"/>
</dbReference>
<dbReference type="SUPFAM" id="SSF52980">
    <property type="entry name" value="Restriction endonuclease-like"/>
    <property type="match status" value="1"/>
</dbReference>
<dbReference type="InterPro" id="IPR007569">
    <property type="entry name" value="DUF559"/>
</dbReference>
<dbReference type="InterPro" id="IPR011335">
    <property type="entry name" value="Restrct_endonuc-II-like"/>
</dbReference>
<comment type="caution">
    <text evidence="2">The sequence shown here is derived from an EMBL/GenBank/DDBJ whole genome shotgun (WGS) entry which is preliminary data.</text>
</comment>
<reference evidence="2 3" key="1">
    <citation type="journal article" date="2018" name="Nat. Biotechnol.">
        <title>A standardized bacterial taxonomy based on genome phylogeny substantially revises the tree of life.</title>
        <authorList>
            <person name="Parks D.H."/>
            <person name="Chuvochina M."/>
            <person name="Waite D.W."/>
            <person name="Rinke C."/>
            <person name="Skarshewski A."/>
            <person name="Chaumeil P.A."/>
            <person name="Hugenholtz P."/>
        </authorList>
    </citation>
    <scope>NUCLEOTIDE SEQUENCE [LARGE SCALE GENOMIC DNA]</scope>
    <source>
        <strain evidence="2">UBA9851</strain>
    </source>
</reference>
<protein>
    <recommendedName>
        <fullName evidence="1">DUF559 domain-containing protein</fullName>
    </recommendedName>
</protein>
<organism evidence="2 3">
    <name type="scientific">Corynebacterium variabile</name>
    <dbReference type="NCBI Taxonomy" id="1727"/>
    <lineage>
        <taxon>Bacteria</taxon>
        <taxon>Bacillati</taxon>
        <taxon>Actinomycetota</taxon>
        <taxon>Actinomycetes</taxon>
        <taxon>Mycobacteriales</taxon>
        <taxon>Corynebacteriaceae</taxon>
        <taxon>Corynebacterium</taxon>
    </lineage>
</organism>
<name>A0A3B9QTM9_9CORY</name>